<dbReference type="EMBL" id="LK391969">
    <property type="protein sequence ID" value="CEF27433.1"/>
    <property type="molecule type" value="Genomic_DNA"/>
</dbReference>
<dbReference type="OrthoDB" id="8776561at2"/>
<dbReference type="PATRIC" id="fig|1461581.3.peg.2349"/>
<organism evidence="1">
    <name type="scientific">Pseudomonas saudimassiliensis</name>
    <dbReference type="NCBI Taxonomy" id="1461581"/>
    <lineage>
        <taxon>Bacteria</taxon>
        <taxon>Pseudomonadati</taxon>
        <taxon>Pseudomonadota</taxon>
        <taxon>Gammaproteobacteria</taxon>
        <taxon>Pseudomonadales</taxon>
        <taxon>Pseudomonadaceae</taxon>
        <taxon>Pseudomonas</taxon>
    </lineage>
</organism>
<gene>
    <name evidence="1" type="ORF">BN1049_02384</name>
</gene>
<dbReference type="AlphaFoldDB" id="A0A078MI55"/>
<sequence length="221" mass="24245">MAGWFGRTPALAVAFLTLSLTGCASWSLWPSAAEGPAQRVAGLIERGADGRWIVRPCGEEHERLLQPTPQLQELFDDVAQPGQISMFAELLVTEEDGRWVVQRTQRLQTTGRGCMDNSAKHSQWVAFSLDPAWRVDITAQGLTLDTDDAESGRQLATIHEQMPDGAQVFRGVQDQGLELWLYPSGCIDRSTGDYYHLSATLVRDGQRLRGCGYEGGQAAAP</sequence>
<dbReference type="EMBL" id="LM997413">
    <property type="protein sequence ID" value="CEA05990.1"/>
    <property type="molecule type" value="Genomic_DNA"/>
</dbReference>
<evidence type="ECO:0000313" key="1">
    <source>
        <dbReference type="EMBL" id="CEA05990.1"/>
    </source>
</evidence>
<reference evidence="1" key="1">
    <citation type="submission" date="2014-07" db="EMBL/GenBank/DDBJ databases">
        <authorList>
            <person name="Urmite Genomes Urmite Genomes"/>
        </authorList>
    </citation>
    <scope>NUCLEOTIDE SEQUENCE</scope>
    <source>
        <strain evidence="1">12M76_air</strain>
    </source>
</reference>
<proteinExistence type="predicted"/>
<accession>A0A078MI55</accession>
<dbReference type="RefSeq" id="WP_052508791.1">
    <property type="nucleotide sequence ID" value="NZ_LK391969.1"/>
</dbReference>
<dbReference type="PROSITE" id="PS51257">
    <property type="entry name" value="PROKAR_LIPOPROTEIN"/>
    <property type="match status" value="1"/>
</dbReference>
<keyword evidence="1" id="KW-0449">Lipoprotein</keyword>
<name>A0A078MI55_9PSED</name>
<protein>
    <submittedName>
        <fullName evidence="1">Putative lipoprotein</fullName>
    </submittedName>
</protein>